<feature type="domain" description="R3H" evidence="2">
    <location>
        <begin position="293"/>
        <end position="358"/>
    </location>
</feature>
<protein>
    <recommendedName>
        <fullName evidence="2">R3H domain-containing protein</fullName>
    </recommendedName>
</protein>
<dbReference type="EMBL" id="OC006632">
    <property type="protein sequence ID" value="CAD7266239.1"/>
    <property type="molecule type" value="Genomic_DNA"/>
</dbReference>
<dbReference type="GO" id="GO:0003676">
    <property type="term" value="F:nucleic acid binding"/>
    <property type="evidence" value="ECO:0007669"/>
    <property type="project" value="UniProtKB-UniRule"/>
</dbReference>
<feature type="compositionally biased region" description="Acidic residues" evidence="1">
    <location>
        <begin position="387"/>
        <end position="398"/>
    </location>
</feature>
<dbReference type="AlphaFoldDB" id="A0A7R9B721"/>
<reference evidence="3" key="1">
    <citation type="submission" date="2020-11" db="EMBL/GenBank/DDBJ databases">
        <authorList>
            <person name="Tran Van P."/>
        </authorList>
    </citation>
    <scope>NUCLEOTIDE SEQUENCE</scope>
</reference>
<evidence type="ECO:0000313" key="3">
    <source>
        <dbReference type="EMBL" id="CAD7266239.1"/>
    </source>
</evidence>
<evidence type="ECO:0000256" key="1">
    <source>
        <dbReference type="SAM" id="MobiDB-lite"/>
    </source>
</evidence>
<dbReference type="PROSITE" id="PS51061">
    <property type="entry name" value="R3H"/>
    <property type="match status" value="1"/>
</dbReference>
<dbReference type="InterPro" id="IPR036867">
    <property type="entry name" value="R3H_dom_sf"/>
</dbReference>
<accession>A0A7R9B721</accession>
<feature type="region of interest" description="Disordered" evidence="1">
    <location>
        <begin position="43"/>
        <end position="82"/>
    </location>
</feature>
<gene>
    <name evidence="3" type="ORF">TSIB3V08_LOCUS10261</name>
</gene>
<dbReference type="InterPro" id="IPR001374">
    <property type="entry name" value="R3H_dom"/>
</dbReference>
<name>A0A7R9B721_TIMSH</name>
<dbReference type="Gene3D" id="3.30.1370.50">
    <property type="entry name" value="R3H-like domain"/>
    <property type="match status" value="1"/>
</dbReference>
<feature type="compositionally biased region" description="Basic residues" evidence="1">
    <location>
        <begin position="57"/>
        <end position="77"/>
    </location>
</feature>
<feature type="region of interest" description="Disordered" evidence="1">
    <location>
        <begin position="131"/>
        <end position="160"/>
    </location>
</feature>
<organism evidence="3">
    <name type="scientific">Timema shepardi</name>
    <name type="common">Walking stick</name>
    <dbReference type="NCBI Taxonomy" id="629360"/>
    <lineage>
        <taxon>Eukaryota</taxon>
        <taxon>Metazoa</taxon>
        <taxon>Ecdysozoa</taxon>
        <taxon>Arthropoda</taxon>
        <taxon>Hexapoda</taxon>
        <taxon>Insecta</taxon>
        <taxon>Pterygota</taxon>
        <taxon>Neoptera</taxon>
        <taxon>Polyneoptera</taxon>
        <taxon>Phasmatodea</taxon>
        <taxon>Timematodea</taxon>
        <taxon>Timematoidea</taxon>
        <taxon>Timematidae</taxon>
        <taxon>Timema</taxon>
    </lineage>
</organism>
<proteinExistence type="predicted"/>
<feature type="region of interest" description="Disordered" evidence="1">
    <location>
        <begin position="373"/>
        <end position="398"/>
    </location>
</feature>
<sequence length="398" mass="45524">MMEAKVLKNATDLTSEISPSIQPKGGNESISMELTNEMALAEDQNTLPESSGDVKNNSRKGKYRSKMYFRRSGRFQRAKPPYHQNRWDSVKVSNAKIDFTEDTFGTNPTPEDELADDSFVIEASVTDYHTRRSRRDPYPTIPDKGLSILPRSRALPEKKNRESDSALASVLYDGPYGKLLVLEYLHVVEKNPFIQVFHNTMMTCDLARWFQVFQRTGGTWVCKVFANKELLATTEGETPEGLKEATAKEGIHKLQQIYYTFKVKKEFWPEKTVSLEDLSLVPNRSEDMEQTNTRFVEAARKLIENFSNTDTSYDLVFSVELSAHQRDLLEHLAQNHNLMTKVHENESKDKFLVISKRFSLWDEVKKLVASGGANEKYELIPPTPPEPEVDEKEQEIAS</sequence>
<feature type="compositionally biased region" description="Polar residues" evidence="1">
    <location>
        <begin position="43"/>
        <end position="55"/>
    </location>
</feature>
<evidence type="ECO:0000259" key="2">
    <source>
        <dbReference type="PROSITE" id="PS51061"/>
    </source>
</evidence>